<feature type="transmembrane region" description="Helical" evidence="2">
    <location>
        <begin position="500"/>
        <end position="519"/>
    </location>
</feature>
<evidence type="ECO:0000259" key="3">
    <source>
        <dbReference type="Pfam" id="PF20237"/>
    </source>
</evidence>
<protein>
    <recommendedName>
        <fullName evidence="3">DUF6594 domain-containing protein</fullName>
    </recommendedName>
</protein>
<evidence type="ECO:0000313" key="4">
    <source>
        <dbReference type="EMBL" id="KAG5930253.1"/>
    </source>
</evidence>
<sequence length="578" mass="64018">MPINFHVTEHSERDQEAFLTPENEVKDSSIQQDDTGADGTREPTEHATASCSNVQESAPHLETLSPHPSAHVPGKNCMTTFVEDCEEEDSRIHTEYTSVTSPTLVETTPIPDVQGNTVNTGKSEPYGPFHGDQSSRRQVEPSEILIQQSAQQNTSRRRPNVVDCVVFPGPASYPMPISRTSSSPSRGVSSEGQHWQSYDRLSANSYRVQPEAFYGYKVEERKQQMGCTSQQPSLRSVDKFLSVHGERGPEISHNRGFGKTWEQNGQPVPSSNHNMPGNDGRPDISTSQVYPDLASHPDNLAPSGYHLLATKLSGDACGQPISPIYRRFDALNHRLLLYMQEEINDLEHQLISLDVKNTANRSCGGYVMPASQRQDLAHQKTEILGLIGFKLSQYNHVLASYCKMQDLPKPTWEDIYMYKSYLFTNKLIVEDETCFLDASDLISLNTREQATDDLNTTPYGSTSTPKAAKEERFQGCLRDNGSAPSVRVDQGVAHKPDDALFVRLALSGTCVVLVPILIFSVMPSFVGRIAIILLVVLGVIIMVDQCGLLQDVERHRRNGILYFGLYCGAMTVLAGAVN</sequence>
<dbReference type="Pfam" id="PF20237">
    <property type="entry name" value="DUF6594"/>
    <property type="match status" value="1"/>
</dbReference>
<organism evidence="4 5">
    <name type="scientific">Claviceps africana</name>
    <dbReference type="NCBI Taxonomy" id="83212"/>
    <lineage>
        <taxon>Eukaryota</taxon>
        <taxon>Fungi</taxon>
        <taxon>Dikarya</taxon>
        <taxon>Ascomycota</taxon>
        <taxon>Pezizomycotina</taxon>
        <taxon>Sordariomycetes</taxon>
        <taxon>Hypocreomycetidae</taxon>
        <taxon>Hypocreales</taxon>
        <taxon>Clavicipitaceae</taxon>
        <taxon>Claviceps</taxon>
    </lineage>
</organism>
<keyword evidence="2" id="KW-0472">Membrane</keyword>
<dbReference type="Proteomes" id="UP000811619">
    <property type="component" value="Unassembled WGS sequence"/>
</dbReference>
<keyword evidence="2" id="KW-1133">Transmembrane helix</keyword>
<feature type="transmembrane region" description="Helical" evidence="2">
    <location>
        <begin position="560"/>
        <end position="577"/>
    </location>
</feature>
<reference evidence="4" key="1">
    <citation type="journal article" date="2020" name="bioRxiv">
        <title>Whole genome comparisons of ergot fungi reveals the divergence and evolution of species within the genus Claviceps are the result of varying mechanisms driving genome evolution and host range expansion.</title>
        <authorList>
            <person name="Wyka S.A."/>
            <person name="Mondo S.J."/>
            <person name="Liu M."/>
            <person name="Dettman J."/>
            <person name="Nalam V."/>
            <person name="Broders K.D."/>
        </authorList>
    </citation>
    <scope>NUCLEOTIDE SEQUENCE</scope>
    <source>
        <strain evidence="4">CCC 489</strain>
    </source>
</reference>
<comment type="caution">
    <text evidence="4">The sequence shown here is derived from an EMBL/GenBank/DDBJ whole genome shotgun (WGS) entry which is preliminary data.</text>
</comment>
<evidence type="ECO:0000313" key="5">
    <source>
        <dbReference type="Proteomes" id="UP000811619"/>
    </source>
</evidence>
<feature type="domain" description="DUF6594" evidence="3">
    <location>
        <begin position="305"/>
        <end position="543"/>
    </location>
</feature>
<evidence type="ECO:0000256" key="1">
    <source>
        <dbReference type="SAM" id="MobiDB-lite"/>
    </source>
</evidence>
<feature type="region of interest" description="Disordered" evidence="1">
    <location>
        <begin position="1"/>
        <end position="73"/>
    </location>
</feature>
<dbReference type="PANTHER" id="PTHR34502">
    <property type="entry name" value="DUF6594 DOMAIN-CONTAINING PROTEIN-RELATED"/>
    <property type="match status" value="1"/>
</dbReference>
<keyword evidence="5" id="KW-1185">Reference proteome</keyword>
<gene>
    <name evidence="4" type="ORF">E4U42_002465</name>
</gene>
<dbReference type="EMBL" id="SRPY01000020">
    <property type="protein sequence ID" value="KAG5930253.1"/>
    <property type="molecule type" value="Genomic_DNA"/>
</dbReference>
<dbReference type="PANTHER" id="PTHR34502:SF6">
    <property type="entry name" value="DUF6594 DOMAIN-CONTAINING PROTEIN"/>
    <property type="match status" value="1"/>
</dbReference>
<name>A0A8K0JCP3_9HYPO</name>
<accession>A0A8K0JCP3</accession>
<keyword evidence="2" id="KW-0812">Transmembrane</keyword>
<dbReference type="OrthoDB" id="5416037at2759"/>
<feature type="region of interest" description="Disordered" evidence="1">
    <location>
        <begin position="101"/>
        <end position="139"/>
    </location>
</feature>
<feature type="compositionally biased region" description="Polar residues" evidence="1">
    <location>
        <begin position="47"/>
        <end position="56"/>
    </location>
</feature>
<feature type="transmembrane region" description="Helical" evidence="2">
    <location>
        <begin position="525"/>
        <end position="548"/>
    </location>
</feature>
<feature type="compositionally biased region" description="Basic and acidic residues" evidence="1">
    <location>
        <begin position="7"/>
        <end position="16"/>
    </location>
</feature>
<evidence type="ECO:0000256" key="2">
    <source>
        <dbReference type="SAM" id="Phobius"/>
    </source>
</evidence>
<dbReference type="AlphaFoldDB" id="A0A8K0JCP3"/>
<dbReference type="InterPro" id="IPR046529">
    <property type="entry name" value="DUF6594"/>
</dbReference>
<proteinExistence type="predicted"/>